<feature type="transmembrane region" description="Helical" evidence="5">
    <location>
        <begin position="215"/>
        <end position="238"/>
    </location>
</feature>
<feature type="transmembrane region" description="Helical" evidence="5">
    <location>
        <begin position="245"/>
        <end position="262"/>
    </location>
</feature>
<evidence type="ECO:0000256" key="1">
    <source>
        <dbReference type="ARBA" id="ARBA00004141"/>
    </source>
</evidence>
<dbReference type="PANTHER" id="PTHR22911">
    <property type="entry name" value="ACYL-MALONYL CONDENSING ENZYME-RELATED"/>
    <property type="match status" value="1"/>
</dbReference>
<dbReference type="InterPro" id="IPR037185">
    <property type="entry name" value="EmrE-like"/>
</dbReference>
<evidence type="ECO:0000256" key="3">
    <source>
        <dbReference type="ARBA" id="ARBA00022989"/>
    </source>
</evidence>
<dbReference type="PANTHER" id="PTHR22911:SF6">
    <property type="entry name" value="SOLUTE CARRIER FAMILY 35 MEMBER G1"/>
    <property type="match status" value="1"/>
</dbReference>
<feature type="transmembrane region" description="Helical" evidence="5">
    <location>
        <begin position="268"/>
        <end position="287"/>
    </location>
</feature>
<dbReference type="Proteomes" id="UP000005632">
    <property type="component" value="Chromosome"/>
</dbReference>
<comment type="subcellular location">
    <subcellularLocation>
        <location evidence="1">Membrane</location>
        <topology evidence="1">Multi-pass membrane protein</topology>
    </subcellularLocation>
</comment>
<feature type="transmembrane region" description="Helical" evidence="5">
    <location>
        <begin position="104"/>
        <end position="121"/>
    </location>
</feature>
<dbReference type="GO" id="GO:0016020">
    <property type="term" value="C:membrane"/>
    <property type="evidence" value="ECO:0007669"/>
    <property type="project" value="UniProtKB-SubCell"/>
</dbReference>
<evidence type="ECO:0000313" key="8">
    <source>
        <dbReference type="Proteomes" id="UP000005632"/>
    </source>
</evidence>
<feature type="transmembrane region" description="Helical" evidence="5">
    <location>
        <begin position="184"/>
        <end position="203"/>
    </location>
</feature>
<dbReference type="EMBL" id="CP003155">
    <property type="protein sequence ID" value="AEV30382.1"/>
    <property type="molecule type" value="Genomic_DNA"/>
</dbReference>
<dbReference type="AlphaFoldDB" id="G8QUS4"/>
<dbReference type="HOGENOM" id="CLU_032828_0_1_12"/>
<evidence type="ECO:0000256" key="2">
    <source>
        <dbReference type="ARBA" id="ARBA00022692"/>
    </source>
</evidence>
<feature type="transmembrane region" description="Helical" evidence="5">
    <location>
        <begin position="12"/>
        <end position="32"/>
    </location>
</feature>
<dbReference type="SUPFAM" id="SSF103481">
    <property type="entry name" value="Multidrug resistance efflux transporter EmrE"/>
    <property type="match status" value="2"/>
</dbReference>
<protein>
    <submittedName>
        <fullName evidence="7">DMT(Drug/metabolite transporter) superfamily permease</fullName>
    </submittedName>
</protein>
<dbReference type="KEGG" id="sgp:SpiGrapes_2621"/>
<organism evidence="7 8">
    <name type="scientific">Sphaerochaeta pleomorpha (strain ATCC BAA-1885 / DSM 22778 / Grapes)</name>
    <dbReference type="NCBI Taxonomy" id="158190"/>
    <lineage>
        <taxon>Bacteria</taxon>
        <taxon>Pseudomonadati</taxon>
        <taxon>Spirochaetota</taxon>
        <taxon>Spirochaetia</taxon>
        <taxon>Spirochaetales</taxon>
        <taxon>Sphaerochaetaceae</taxon>
        <taxon>Sphaerochaeta</taxon>
    </lineage>
</organism>
<evidence type="ECO:0000256" key="5">
    <source>
        <dbReference type="SAM" id="Phobius"/>
    </source>
</evidence>
<keyword evidence="2 5" id="KW-0812">Transmembrane</keyword>
<keyword evidence="8" id="KW-1185">Reference proteome</keyword>
<evidence type="ECO:0000256" key="4">
    <source>
        <dbReference type="ARBA" id="ARBA00023136"/>
    </source>
</evidence>
<dbReference type="STRING" id="158190.SpiGrapes_2621"/>
<feature type="domain" description="EamA" evidence="6">
    <location>
        <begin position="11"/>
        <end position="144"/>
    </location>
</feature>
<reference evidence="7 8" key="1">
    <citation type="submission" date="2011-11" db="EMBL/GenBank/DDBJ databases">
        <title>Complete sequence of Spirochaeta sp. grapes.</title>
        <authorList>
            <consortium name="US DOE Joint Genome Institute"/>
            <person name="Lucas S."/>
            <person name="Han J."/>
            <person name="Lapidus A."/>
            <person name="Cheng J.-F."/>
            <person name="Goodwin L."/>
            <person name="Pitluck S."/>
            <person name="Peters L."/>
            <person name="Ovchinnikova G."/>
            <person name="Munk A.C."/>
            <person name="Detter J.C."/>
            <person name="Han C."/>
            <person name="Tapia R."/>
            <person name="Land M."/>
            <person name="Hauser L."/>
            <person name="Kyrpides N."/>
            <person name="Ivanova N."/>
            <person name="Pagani I."/>
            <person name="Ritalahtilisa K."/>
            <person name="Loeffler F."/>
            <person name="Woyke T."/>
        </authorList>
    </citation>
    <scope>NUCLEOTIDE SEQUENCE [LARGE SCALE GENOMIC DNA]</scope>
    <source>
        <strain evidence="8">ATCC BAA-1885 / DSM 22778 / Grapes</strain>
    </source>
</reference>
<keyword evidence="3 5" id="KW-1133">Transmembrane helix</keyword>
<name>G8QUS4_SPHPG</name>
<proteinExistence type="predicted"/>
<feature type="transmembrane region" description="Helical" evidence="5">
    <location>
        <begin position="38"/>
        <end position="57"/>
    </location>
</feature>
<keyword evidence="4 5" id="KW-0472">Membrane</keyword>
<dbReference type="OrthoDB" id="5148831at2"/>
<feature type="transmembrane region" description="Helical" evidence="5">
    <location>
        <begin position="151"/>
        <end position="172"/>
    </location>
</feature>
<dbReference type="eggNOG" id="COG0697">
    <property type="taxonomic scope" value="Bacteria"/>
</dbReference>
<dbReference type="Pfam" id="PF00892">
    <property type="entry name" value="EamA"/>
    <property type="match status" value="1"/>
</dbReference>
<evidence type="ECO:0000259" key="6">
    <source>
        <dbReference type="Pfam" id="PF00892"/>
    </source>
</evidence>
<sequence>MYKTTQESLHKGMILIITSAVFFSLVGVGIRMAGDLPLMQKCFFRNIVALFFSYLLLKRNRISLSVDLFKPNFSLLLLRSILGTIGMFGNFYAVDHLLLGDASMLAKMSPFFVVVFSAFFLQEKVRLNQVLCIVGAFAGSLLIVKPSFSNLLFIPSLIGLVGGMGSGGAHTAVRALGKKGETGVVVVFFFSLFSTIITLPSTLLNFHPMTMAQLLWLLATGSLAACGQFALTAAYRYAPANKISVYDYSQVIFSALLGFVIFSQVPDLYSGFGYLVVIGMGFAMFLFTKKNQQEAGFPPSTMPSNEQ</sequence>
<feature type="transmembrane region" description="Helical" evidence="5">
    <location>
        <begin position="128"/>
        <end position="145"/>
    </location>
</feature>
<evidence type="ECO:0000313" key="7">
    <source>
        <dbReference type="EMBL" id="AEV30382.1"/>
    </source>
</evidence>
<feature type="transmembrane region" description="Helical" evidence="5">
    <location>
        <begin position="69"/>
        <end position="92"/>
    </location>
</feature>
<gene>
    <name evidence="7" type="ordered locus">SpiGrapes_2621</name>
</gene>
<accession>G8QUS4</accession>
<dbReference type="InterPro" id="IPR000620">
    <property type="entry name" value="EamA_dom"/>
</dbReference>